<evidence type="ECO:0000313" key="4">
    <source>
        <dbReference type="EMBL" id="HCL01257.1"/>
    </source>
</evidence>
<feature type="domain" description="N-acetyltransferase" evidence="3">
    <location>
        <begin position="11"/>
        <end position="153"/>
    </location>
</feature>
<organism evidence="4 5">
    <name type="scientific">Lachnoclostridium phytofermentans</name>
    <dbReference type="NCBI Taxonomy" id="66219"/>
    <lineage>
        <taxon>Bacteria</taxon>
        <taxon>Bacillati</taxon>
        <taxon>Bacillota</taxon>
        <taxon>Clostridia</taxon>
        <taxon>Lachnospirales</taxon>
        <taxon>Lachnospiraceae</taxon>
    </lineage>
</organism>
<dbReference type="Pfam" id="PF13527">
    <property type="entry name" value="Acetyltransf_9"/>
    <property type="match status" value="1"/>
</dbReference>
<dbReference type="InterPro" id="IPR016181">
    <property type="entry name" value="Acyl_CoA_acyltransferase"/>
</dbReference>
<dbReference type="CDD" id="cd04301">
    <property type="entry name" value="NAT_SF"/>
    <property type="match status" value="1"/>
</dbReference>
<dbReference type="InterPro" id="IPR000182">
    <property type="entry name" value="GNAT_dom"/>
</dbReference>
<dbReference type="GO" id="GO:0016747">
    <property type="term" value="F:acyltransferase activity, transferring groups other than amino-acyl groups"/>
    <property type="evidence" value="ECO:0007669"/>
    <property type="project" value="InterPro"/>
</dbReference>
<dbReference type="PANTHER" id="PTHR43420">
    <property type="entry name" value="ACETYLTRANSFERASE"/>
    <property type="match status" value="1"/>
</dbReference>
<dbReference type="SUPFAM" id="SSF55729">
    <property type="entry name" value="Acyl-CoA N-acyltransferases (Nat)"/>
    <property type="match status" value="1"/>
</dbReference>
<dbReference type="PANTHER" id="PTHR43420:SF31">
    <property type="entry name" value="ACETYLTRANSFERASE"/>
    <property type="match status" value="1"/>
</dbReference>
<dbReference type="EMBL" id="DPVV01000089">
    <property type="protein sequence ID" value="HCL01257.1"/>
    <property type="molecule type" value="Genomic_DNA"/>
</dbReference>
<keyword evidence="1 4" id="KW-0808">Transferase</keyword>
<dbReference type="InterPro" id="IPR050680">
    <property type="entry name" value="YpeA/RimI_acetyltransf"/>
</dbReference>
<evidence type="ECO:0000256" key="1">
    <source>
        <dbReference type="ARBA" id="ARBA00022679"/>
    </source>
</evidence>
<dbReference type="PROSITE" id="PS51186">
    <property type="entry name" value="GNAT"/>
    <property type="match status" value="1"/>
</dbReference>
<dbReference type="AlphaFoldDB" id="A0A3D2X3I9"/>
<accession>A0A3D2X3I9</accession>
<sequence length="294" mass="34083">MEYRVNYQNDTALRNSFHALTQKVFHFQLKDWYDHGYWSESYEPHSMIDGNTVVANISVNHMTMTIAGVKKSFLQIGTVMTDPAYRNQGLSRQLMESILEKYLGKVDGIYLFANDSVLEFYPKFGFIKSNEYVYRYHLNFSESEHELEGKVLKPQKVDMSDDKNRNVLLEAMKHSIPNEAFSMDNFGLMAFGLTGPYCDNIYYLPELDCYIVASIHSKTLFLHQIIASKIIEPKDIALFYSDIIETIELGFTPFHTSLYEVSTYHEEDSTLFILGEDLLNVERLKLHFPDLSHA</sequence>
<proteinExistence type="predicted"/>
<comment type="caution">
    <text evidence="4">The sequence shown here is derived from an EMBL/GenBank/DDBJ whole genome shotgun (WGS) entry which is preliminary data.</text>
</comment>
<gene>
    <name evidence="4" type="ORF">DHW61_02395</name>
</gene>
<reference evidence="4 5" key="1">
    <citation type="journal article" date="2018" name="Nat. Biotechnol.">
        <title>A standardized bacterial taxonomy based on genome phylogeny substantially revises the tree of life.</title>
        <authorList>
            <person name="Parks D.H."/>
            <person name="Chuvochina M."/>
            <person name="Waite D.W."/>
            <person name="Rinke C."/>
            <person name="Skarshewski A."/>
            <person name="Chaumeil P.A."/>
            <person name="Hugenholtz P."/>
        </authorList>
    </citation>
    <scope>NUCLEOTIDE SEQUENCE [LARGE SCALE GENOMIC DNA]</scope>
    <source>
        <strain evidence="4">UBA11728</strain>
    </source>
</reference>
<evidence type="ECO:0000313" key="5">
    <source>
        <dbReference type="Proteomes" id="UP000262969"/>
    </source>
</evidence>
<dbReference type="Gene3D" id="3.40.630.30">
    <property type="match status" value="1"/>
</dbReference>
<evidence type="ECO:0000259" key="3">
    <source>
        <dbReference type="PROSITE" id="PS51186"/>
    </source>
</evidence>
<evidence type="ECO:0000256" key="2">
    <source>
        <dbReference type="ARBA" id="ARBA00023315"/>
    </source>
</evidence>
<dbReference type="Proteomes" id="UP000262969">
    <property type="component" value="Unassembled WGS sequence"/>
</dbReference>
<name>A0A3D2X3I9_9FIRM</name>
<protein>
    <submittedName>
        <fullName evidence="4">GNAT family N-acetyltransferase</fullName>
    </submittedName>
</protein>
<keyword evidence="2" id="KW-0012">Acyltransferase</keyword>